<dbReference type="InterPro" id="IPR025906">
    <property type="entry name" value="YjfB_motility"/>
</dbReference>
<organism evidence="1 2">
    <name type="scientific">Sporofaciens musculi</name>
    <dbReference type="NCBI Taxonomy" id="2681861"/>
    <lineage>
        <taxon>Bacteria</taxon>
        <taxon>Bacillati</taxon>
        <taxon>Bacillota</taxon>
        <taxon>Clostridia</taxon>
        <taxon>Lachnospirales</taxon>
        <taxon>Lachnospiraceae</taxon>
        <taxon>Sporofaciens</taxon>
    </lineage>
</organism>
<comment type="caution">
    <text evidence="1">The sequence shown here is derived from an EMBL/GenBank/DDBJ whole genome shotgun (WGS) entry which is preliminary data.</text>
</comment>
<dbReference type="RefSeq" id="WP_159751202.1">
    <property type="nucleotide sequence ID" value="NZ_CASSPE010000180.1"/>
</dbReference>
<dbReference type="EMBL" id="WUQX01000001">
    <property type="protein sequence ID" value="MXP76026.1"/>
    <property type="molecule type" value="Genomic_DNA"/>
</dbReference>
<accession>A0A7X3MGL0</accession>
<protein>
    <submittedName>
        <fullName evidence="1">Putative motility protein</fullName>
    </submittedName>
</protein>
<dbReference type="Proteomes" id="UP000460412">
    <property type="component" value="Unassembled WGS sequence"/>
</dbReference>
<evidence type="ECO:0000313" key="1">
    <source>
        <dbReference type="EMBL" id="MXP76026.1"/>
    </source>
</evidence>
<dbReference type="AlphaFoldDB" id="A0A7X3MGL0"/>
<gene>
    <name evidence="1" type="ORF">GN277_11700</name>
</gene>
<sequence>MDIAGLSSVMSMEKLQMNVGFAMMSKVMDAMEMSTEAMAEMMDAAAQVSGGAAIPGLGENLDILV</sequence>
<name>A0A7X3MGL0_9FIRM</name>
<keyword evidence="2" id="KW-1185">Reference proteome</keyword>
<proteinExistence type="predicted"/>
<reference evidence="1 2" key="1">
    <citation type="submission" date="2019-12" db="EMBL/GenBank/DDBJ databases">
        <title>Sporaefaciens musculi gen. nov., sp. nov., a novel bacterium isolated from the caecum of an obese mouse.</title>
        <authorList>
            <person name="Rasmussen T.S."/>
            <person name="Streidl T."/>
            <person name="Hitch T.C.A."/>
            <person name="Wortmann E."/>
            <person name="Deptula P."/>
            <person name="Hansen M."/>
            <person name="Nielsen D.S."/>
            <person name="Clavel T."/>
            <person name="Vogensen F.K."/>
        </authorList>
    </citation>
    <scope>NUCLEOTIDE SEQUENCE [LARGE SCALE GENOMIC DNA]</scope>
    <source>
        <strain evidence="1 2">WCA-9-b2</strain>
    </source>
</reference>
<evidence type="ECO:0000313" key="2">
    <source>
        <dbReference type="Proteomes" id="UP000460412"/>
    </source>
</evidence>
<dbReference type="Pfam" id="PF14070">
    <property type="entry name" value="YjfB_motility"/>
    <property type="match status" value="1"/>
</dbReference>